<dbReference type="Pfam" id="PF01012">
    <property type="entry name" value="ETF"/>
    <property type="match status" value="1"/>
</dbReference>
<dbReference type="Gene3D" id="3.40.50.620">
    <property type="entry name" value="HUPs"/>
    <property type="match status" value="1"/>
</dbReference>
<dbReference type="InterPro" id="IPR014730">
    <property type="entry name" value="ETF_a/b_N"/>
</dbReference>
<dbReference type="InterPro" id="IPR033948">
    <property type="entry name" value="ETF_beta_N"/>
</dbReference>
<evidence type="ECO:0000256" key="1">
    <source>
        <dbReference type="ARBA" id="ARBA00042002"/>
    </source>
</evidence>
<feature type="domain" description="Electron transfer flavoprotein alpha/beta-subunit N-terminal" evidence="2">
    <location>
        <begin position="27"/>
        <end position="218"/>
    </location>
</feature>
<reference evidence="3 4" key="1">
    <citation type="submission" date="2024-03" db="EMBL/GenBank/DDBJ databases">
        <title>A Dehalogenimonas Isolated from Estuarine Sediments Dihaloeliminates Chlorinated Alkanes.</title>
        <authorList>
            <person name="Yang Y."/>
            <person name="Wang H."/>
        </authorList>
    </citation>
    <scope>NUCLEOTIDE SEQUENCE [LARGE SCALE GENOMIC DNA]</scope>
    <source>
        <strain evidence="3 4">W</strain>
    </source>
</reference>
<dbReference type="PIRSF" id="PIRSF000090">
    <property type="entry name" value="Beta-ETF"/>
    <property type="match status" value="1"/>
</dbReference>
<dbReference type="InterPro" id="IPR014729">
    <property type="entry name" value="Rossmann-like_a/b/a_fold"/>
</dbReference>
<evidence type="ECO:0000313" key="4">
    <source>
        <dbReference type="Proteomes" id="UP001375370"/>
    </source>
</evidence>
<dbReference type="SUPFAM" id="SSF52402">
    <property type="entry name" value="Adenine nucleotide alpha hydrolases-like"/>
    <property type="match status" value="1"/>
</dbReference>
<evidence type="ECO:0000313" key="3">
    <source>
        <dbReference type="EMBL" id="WWX25566.1"/>
    </source>
</evidence>
<proteinExistence type="predicted"/>
<dbReference type="RefSeq" id="WP_338737845.1">
    <property type="nucleotide sequence ID" value="NZ_CP146612.1"/>
</dbReference>
<dbReference type="PANTHER" id="PTHR21294">
    <property type="entry name" value="ELECTRON TRANSFER FLAVOPROTEIN BETA-SUBUNIT"/>
    <property type="match status" value="1"/>
</dbReference>
<accession>A0ABZ2J456</accession>
<protein>
    <recommendedName>
        <fullName evidence="1">Electron transfer flavoprotein small subunit</fullName>
    </recommendedName>
</protein>
<dbReference type="SMART" id="SM00893">
    <property type="entry name" value="ETF"/>
    <property type="match status" value="1"/>
</dbReference>
<evidence type="ECO:0000259" key="2">
    <source>
        <dbReference type="SMART" id="SM00893"/>
    </source>
</evidence>
<dbReference type="EMBL" id="CP146612">
    <property type="protein sequence ID" value="WWX25566.1"/>
    <property type="molecule type" value="Genomic_DNA"/>
</dbReference>
<organism evidence="3 4">
    <name type="scientific">Candidatus Dehalogenimonas loeffleri</name>
    <dbReference type="NCBI Taxonomy" id="3127115"/>
    <lineage>
        <taxon>Bacteria</taxon>
        <taxon>Bacillati</taxon>
        <taxon>Chloroflexota</taxon>
        <taxon>Dehalococcoidia</taxon>
        <taxon>Dehalococcoidales</taxon>
        <taxon>Dehalococcoidaceae</taxon>
        <taxon>Dehalogenimonas</taxon>
    </lineage>
</organism>
<sequence length="263" mass="27970">MDIIVLVKQIPDPEIPPAGFKIDPVAKKVVPPANVAPVIDPYSEHALEAALKLKDVNPGSRIKAVSLGSGLNKDLIKKTLALGADELILVDDPQFTDMDCAGLAAALSLAVRKTGSFDIILTGRQASDWDNGQAGLLLAGELDLPVVSRVRKIELTGGKLRVEKVTTAGYDVIESPLPALVTVSSEIGKLRLPNIKNVLAAKKKEPLYWKAADIGAATGAAGRVKLLRLYQPARDSKCEAIPGDTPEEQGVNLALKLRELKLV</sequence>
<keyword evidence="4" id="KW-1185">Reference proteome</keyword>
<dbReference type="CDD" id="cd01714">
    <property type="entry name" value="ETF_beta"/>
    <property type="match status" value="1"/>
</dbReference>
<gene>
    <name evidence="3" type="ORF">V8247_00930</name>
</gene>
<name>A0ABZ2J456_9CHLR</name>
<dbReference type="PANTHER" id="PTHR21294:SF17">
    <property type="entry name" value="PROTEIN FIXA"/>
    <property type="match status" value="1"/>
</dbReference>
<dbReference type="Proteomes" id="UP001375370">
    <property type="component" value="Chromosome"/>
</dbReference>
<dbReference type="InterPro" id="IPR012255">
    <property type="entry name" value="ETF_b"/>
</dbReference>